<accession>A0AAW9R5X4</accession>
<dbReference type="EMBL" id="JAZHOG010000003">
    <property type="protein sequence ID" value="MEJ8567179.1"/>
    <property type="molecule type" value="Genomic_DNA"/>
</dbReference>
<proteinExistence type="predicted"/>
<dbReference type="Pfam" id="PF12224">
    <property type="entry name" value="Amidoligase_2"/>
    <property type="match status" value="1"/>
</dbReference>
<keyword evidence="2" id="KW-1185">Reference proteome</keyword>
<organism evidence="1 2">
    <name type="scientific">Elongatibacter sediminis</name>
    <dbReference type="NCBI Taxonomy" id="3119006"/>
    <lineage>
        <taxon>Bacteria</taxon>
        <taxon>Pseudomonadati</taxon>
        <taxon>Pseudomonadota</taxon>
        <taxon>Gammaproteobacteria</taxon>
        <taxon>Chromatiales</taxon>
        <taxon>Wenzhouxiangellaceae</taxon>
        <taxon>Elongatibacter</taxon>
    </lineage>
</organism>
<dbReference type="AlphaFoldDB" id="A0AAW9R5X4"/>
<dbReference type="Proteomes" id="UP001359886">
    <property type="component" value="Unassembled WGS sequence"/>
</dbReference>
<sequence>MTRKQDRSRYPLPPARTTVDGASRRIGVEIELIGPGVPEVARVVSEHTGGEAQSVSRYEYEVGGDEAGTWRVEIDQELLKKMGRERESRDEPLPLLDEAAEELLRFGSELLVPVEIVSPPLPMERLPEFDRLTGALREAGAKGTGANPAYAFGLQFNPELPALDADTVTRYLKAFLCLYDWLKSRSQVDATRKLTGFAKPFPADYVRRVVNPGYRPDLAALMDDYLRDNPTRNRALDMLPLFAHLDEDRVRAAVEDSRIKARPTLHYRLPNSELGRADWGVFVAWGDWLEVERLACDRKRLDDICGAYHELLKQPLGGMLADWAGECEQWLKNSAGQ</sequence>
<dbReference type="InterPro" id="IPR022025">
    <property type="entry name" value="Amidoligase_2"/>
</dbReference>
<gene>
    <name evidence="1" type="ORF">V3330_06030</name>
</gene>
<name>A0AAW9R5X4_9GAMM</name>
<protein>
    <submittedName>
        <fullName evidence="1">Amidoligase family protein</fullName>
    </submittedName>
</protein>
<evidence type="ECO:0000313" key="1">
    <source>
        <dbReference type="EMBL" id="MEJ8567179.1"/>
    </source>
</evidence>
<dbReference type="RefSeq" id="WP_354694494.1">
    <property type="nucleotide sequence ID" value="NZ_JAZHOG010000003.1"/>
</dbReference>
<reference evidence="1 2" key="1">
    <citation type="submission" date="2024-02" db="EMBL/GenBank/DDBJ databases">
        <title>A novel Wenzhouxiangellaceae bacterium, isolated from coastal sediments.</title>
        <authorList>
            <person name="Du Z.-J."/>
            <person name="Ye Y.-Q."/>
            <person name="Zhang X.-Y."/>
        </authorList>
    </citation>
    <scope>NUCLEOTIDE SEQUENCE [LARGE SCALE GENOMIC DNA]</scope>
    <source>
        <strain evidence="1 2">CH-27</strain>
    </source>
</reference>
<evidence type="ECO:0000313" key="2">
    <source>
        <dbReference type="Proteomes" id="UP001359886"/>
    </source>
</evidence>
<comment type="caution">
    <text evidence="1">The sequence shown here is derived from an EMBL/GenBank/DDBJ whole genome shotgun (WGS) entry which is preliminary data.</text>
</comment>